<comment type="caution">
    <text evidence="2">The sequence shown here is derived from an EMBL/GenBank/DDBJ whole genome shotgun (WGS) entry which is preliminary data.</text>
</comment>
<feature type="transmembrane region" description="Helical" evidence="1">
    <location>
        <begin position="6"/>
        <end position="24"/>
    </location>
</feature>
<dbReference type="Pfam" id="PF10066">
    <property type="entry name" value="DUF2304"/>
    <property type="match status" value="1"/>
</dbReference>
<evidence type="ECO:0000256" key="1">
    <source>
        <dbReference type="SAM" id="Phobius"/>
    </source>
</evidence>
<dbReference type="InterPro" id="IPR019277">
    <property type="entry name" value="DUF2304"/>
</dbReference>
<proteinExistence type="predicted"/>
<reference evidence="2 3" key="1">
    <citation type="submission" date="2019-07" db="EMBL/GenBank/DDBJ databases">
        <title>Genomic Encyclopedia of Archaeal and Bacterial Type Strains, Phase II (KMG-II): from individual species to whole genera.</title>
        <authorList>
            <person name="Goeker M."/>
        </authorList>
    </citation>
    <scope>NUCLEOTIDE SEQUENCE [LARGE SCALE GENOMIC DNA]</scope>
    <source>
        <strain evidence="2 3">ATCC BAA-1139</strain>
    </source>
</reference>
<feature type="transmembrane region" description="Helical" evidence="1">
    <location>
        <begin position="36"/>
        <end position="54"/>
    </location>
</feature>
<accession>A0A562WT24</accession>
<evidence type="ECO:0000313" key="3">
    <source>
        <dbReference type="Proteomes" id="UP000319449"/>
    </source>
</evidence>
<organism evidence="2 3">
    <name type="scientific">Geobacter argillaceus</name>
    <dbReference type="NCBI Taxonomy" id="345631"/>
    <lineage>
        <taxon>Bacteria</taxon>
        <taxon>Pseudomonadati</taxon>
        <taxon>Thermodesulfobacteriota</taxon>
        <taxon>Desulfuromonadia</taxon>
        <taxon>Geobacterales</taxon>
        <taxon>Geobacteraceae</taxon>
        <taxon>Geobacter</taxon>
    </lineage>
</organism>
<sequence length="125" mass="14381">MPFKQQVFALLVSLLVFVFTIEMVRQKRLREEYSVLWLFTSCIMFVLVIKYDWLVTLTNLIGAALPTSTLFTGSIVFLVLLGVQFSIKISRLSDQVKDLVQENAILRHQFEKIVKTRGTDLDAKP</sequence>
<dbReference type="AlphaFoldDB" id="A0A562WT24"/>
<dbReference type="EMBL" id="VLLN01000004">
    <property type="protein sequence ID" value="TWJ32594.1"/>
    <property type="molecule type" value="Genomic_DNA"/>
</dbReference>
<evidence type="ECO:0000313" key="2">
    <source>
        <dbReference type="EMBL" id="TWJ32594.1"/>
    </source>
</evidence>
<dbReference type="RefSeq" id="WP_145019192.1">
    <property type="nucleotide sequence ID" value="NZ_VLLN01000004.1"/>
</dbReference>
<keyword evidence="1" id="KW-0812">Transmembrane</keyword>
<name>A0A562WT24_9BACT</name>
<evidence type="ECO:0008006" key="4">
    <source>
        <dbReference type="Google" id="ProtNLM"/>
    </source>
</evidence>
<keyword evidence="1" id="KW-0472">Membrane</keyword>
<feature type="transmembrane region" description="Helical" evidence="1">
    <location>
        <begin position="60"/>
        <end position="83"/>
    </location>
</feature>
<protein>
    <recommendedName>
        <fullName evidence="4">DUF2304 domain-containing protein</fullName>
    </recommendedName>
</protein>
<dbReference type="OrthoDB" id="3261168at2"/>
<keyword evidence="1" id="KW-1133">Transmembrane helix</keyword>
<dbReference type="Proteomes" id="UP000319449">
    <property type="component" value="Unassembled WGS sequence"/>
</dbReference>
<keyword evidence="3" id="KW-1185">Reference proteome</keyword>
<gene>
    <name evidence="2" type="ORF">JN12_01036</name>
</gene>